<evidence type="ECO:0000256" key="3">
    <source>
        <dbReference type="ARBA" id="ARBA00023237"/>
    </source>
</evidence>
<evidence type="ECO:0000256" key="6">
    <source>
        <dbReference type="SAM" id="SignalP"/>
    </source>
</evidence>
<organism evidence="8 9">
    <name type="scientific">Anaeromyxobacter oryzae</name>
    <dbReference type="NCBI Taxonomy" id="2918170"/>
    <lineage>
        <taxon>Bacteria</taxon>
        <taxon>Pseudomonadati</taxon>
        <taxon>Myxococcota</taxon>
        <taxon>Myxococcia</taxon>
        <taxon>Myxococcales</taxon>
        <taxon>Cystobacterineae</taxon>
        <taxon>Anaeromyxobacteraceae</taxon>
        <taxon>Anaeromyxobacter</taxon>
    </lineage>
</organism>
<dbReference type="InterPro" id="IPR006665">
    <property type="entry name" value="OmpA-like"/>
</dbReference>
<dbReference type="PROSITE" id="PS51123">
    <property type="entry name" value="OMPA_2"/>
    <property type="match status" value="1"/>
</dbReference>
<keyword evidence="3" id="KW-0998">Cell outer membrane</keyword>
<dbReference type="CDD" id="cd07185">
    <property type="entry name" value="OmpA_C-like"/>
    <property type="match status" value="1"/>
</dbReference>
<evidence type="ECO:0000259" key="7">
    <source>
        <dbReference type="PROSITE" id="PS51123"/>
    </source>
</evidence>
<evidence type="ECO:0000313" key="9">
    <source>
        <dbReference type="Proteomes" id="UP001162891"/>
    </source>
</evidence>
<dbReference type="Proteomes" id="UP001162891">
    <property type="component" value="Chromosome"/>
</dbReference>
<dbReference type="PANTHER" id="PTHR30329">
    <property type="entry name" value="STATOR ELEMENT OF FLAGELLAR MOTOR COMPLEX"/>
    <property type="match status" value="1"/>
</dbReference>
<dbReference type="PROSITE" id="PS51257">
    <property type="entry name" value="PROKAR_LIPOPROTEIN"/>
    <property type="match status" value="1"/>
</dbReference>
<dbReference type="RefSeq" id="WP_248357586.1">
    <property type="nucleotide sequence ID" value="NZ_AP025591.1"/>
</dbReference>
<comment type="subcellular location">
    <subcellularLocation>
        <location evidence="1">Cell outer membrane</location>
    </subcellularLocation>
</comment>
<dbReference type="SUPFAM" id="SSF103088">
    <property type="entry name" value="OmpA-like"/>
    <property type="match status" value="1"/>
</dbReference>
<dbReference type="PANTHER" id="PTHR30329:SF21">
    <property type="entry name" value="LIPOPROTEIN YIAD-RELATED"/>
    <property type="match status" value="1"/>
</dbReference>
<evidence type="ECO:0000256" key="5">
    <source>
        <dbReference type="SAM" id="MobiDB-lite"/>
    </source>
</evidence>
<protein>
    <recommendedName>
        <fullName evidence="7">OmpA-like domain-containing protein</fullName>
    </recommendedName>
</protein>
<dbReference type="PRINTS" id="PR01021">
    <property type="entry name" value="OMPADOMAIN"/>
</dbReference>
<keyword evidence="2 4" id="KW-0472">Membrane</keyword>
<name>A0ABM7WNZ9_9BACT</name>
<keyword evidence="6" id="KW-0732">Signal</keyword>
<feature type="region of interest" description="Disordered" evidence="5">
    <location>
        <begin position="178"/>
        <end position="200"/>
    </location>
</feature>
<feature type="chain" id="PRO_5046844034" description="OmpA-like domain-containing protein" evidence="6">
    <location>
        <begin position="21"/>
        <end position="200"/>
    </location>
</feature>
<evidence type="ECO:0000313" key="8">
    <source>
        <dbReference type="EMBL" id="BDG01193.1"/>
    </source>
</evidence>
<dbReference type="InterPro" id="IPR050330">
    <property type="entry name" value="Bact_OuterMem_StrucFunc"/>
</dbReference>
<feature type="domain" description="OmpA-like" evidence="7">
    <location>
        <begin position="74"/>
        <end position="190"/>
    </location>
</feature>
<evidence type="ECO:0000256" key="1">
    <source>
        <dbReference type="ARBA" id="ARBA00004442"/>
    </source>
</evidence>
<dbReference type="Pfam" id="PF00691">
    <property type="entry name" value="OmpA"/>
    <property type="match status" value="1"/>
</dbReference>
<gene>
    <name evidence="8" type="ORF">AMOR_01890</name>
</gene>
<accession>A0ABM7WNZ9</accession>
<evidence type="ECO:0000256" key="2">
    <source>
        <dbReference type="ARBA" id="ARBA00023136"/>
    </source>
</evidence>
<dbReference type="InterPro" id="IPR006664">
    <property type="entry name" value="OMP_bac"/>
</dbReference>
<reference evidence="9" key="1">
    <citation type="journal article" date="2022" name="Int. J. Syst. Evol. Microbiol.">
        <title>Anaeromyxobacter oryzae sp. nov., Anaeromyxobacter diazotrophicus sp. nov. and Anaeromyxobacter paludicola sp. nov., isolated from paddy soils.</title>
        <authorList>
            <person name="Itoh H."/>
            <person name="Xu Z."/>
            <person name="Mise K."/>
            <person name="Masuda Y."/>
            <person name="Ushijima N."/>
            <person name="Hayakawa C."/>
            <person name="Shiratori Y."/>
            <person name="Senoo K."/>
        </authorList>
    </citation>
    <scope>NUCLEOTIDE SEQUENCE [LARGE SCALE GENOMIC DNA]</scope>
    <source>
        <strain evidence="9">Red232</strain>
    </source>
</reference>
<sequence length="200" mass="20799">MSPSYRFALLALAGGLAACAGNQKAVKASTDVVDAAPAAPASAPVASEPTLEKGACRADSDCGDGQTCTSGRCVAATASCEPVRVHFAFDSYQLDAKSTEALRESARCVGDRKAAALLVEGHCDERGTQAYNVALGARRAEVVKKYLKDLGVSARIETVSFGSEIPLVQGSDEKAWSENRRAELKLPGEKRSDGGLVAAH</sequence>
<proteinExistence type="predicted"/>
<feature type="compositionally biased region" description="Basic and acidic residues" evidence="5">
    <location>
        <begin position="178"/>
        <end position="193"/>
    </location>
</feature>
<keyword evidence="9" id="KW-1185">Reference proteome</keyword>
<dbReference type="Gene3D" id="3.30.1330.60">
    <property type="entry name" value="OmpA-like domain"/>
    <property type="match status" value="1"/>
</dbReference>
<feature type="signal peptide" evidence="6">
    <location>
        <begin position="1"/>
        <end position="20"/>
    </location>
</feature>
<dbReference type="InterPro" id="IPR036737">
    <property type="entry name" value="OmpA-like_sf"/>
</dbReference>
<evidence type="ECO:0000256" key="4">
    <source>
        <dbReference type="PROSITE-ProRule" id="PRU00473"/>
    </source>
</evidence>
<dbReference type="EMBL" id="AP025591">
    <property type="protein sequence ID" value="BDG01193.1"/>
    <property type="molecule type" value="Genomic_DNA"/>
</dbReference>